<feature type="transmembrane region" description="Helical" evidence="6">
    <location>
        <begin position="170"/>
        <end position="192"/>
    </location>
</feature>
<protein>
    <recommendedName>
        <fullName evidence="7">Major facilitator superfamily (MFS) profile domain-containing protein</fullName>
    </recommendedName>
</protein>
<evidence type="ECO:0000259" key="7">
    <source>
        <dbReference type="PROSITE" id="PS50850"/>
    </source>
</evidence>
<dbReference type="Proteomes" id="UP000764110">
    <property type="component" value="Unassembled WGS sequence"/>
</dbReference>
<dbReference type="Pfam" id="PF07690">
    <property type="entry name" value="MFS_1"/>
    <property type="match status" value="1"/>
</dbReference>
<dbReference type="CDD" id="cd20495">
    <property type="entry name" value="C58_PaToxP-like"/>
    <property type="match status" value="1"/>
</dbReference>
<accession>A0A9P8S536</accession>
<feature type="compositionally biased region" description="Polar residues" evidence="5">
    <location>
        <begin position="1"/>
        <end position="13"/>
    </location>
</feature>
<comment type="caution">
    <text evidence="8">The sequence shown here is derived from an EMBL/GenBank/DDBJ whole genome shotgun (WGS) entry which is preliminary data.</text>
</comment>
<evidence type="ECO:0000256" key="3">
    <source>
        <dbReference type="ARBA" id="ARBA00022989"/>
    </source>
</evidence>
<dbReference type="GO" id="GO:0022857">
    <property type="term" value="F:transmembrane transporter activity"/>
    <property type="evidence" value="ECO:0007669"/>
    <property type="project" value="InterPro"/>
</dbReference>
<keyword evidence="4 6" id="KW-0472">Membrane</keyword>
<dbReference type="PANTHER" id="PTHR42718">
    <property type="entry name" value="MAJOR FACILITATOR SUPERFAMILY MULTIDRUG TRANSPORTER MFSC"/>
    <property type="match status" value="1"/>
</dbReference>
<feature type="transmembrane region" description="Helical" evidence="6">
    <location>
        <begin position="198"/>
        <end position="220"/>
    </location>
</feature>
<proteinExistence type="predicted"/>
<feature type="transmembrane region" description="Helical" evidence="6">
    <location>
        <begin position="40"/>
        <end position="67"/>
    </location>
</feature>
<dbReference type="Gene3D" id="1.20.1250.20">
    <property type="entry name" value="MFS general substrate transporter like domains"/>
    <property type="match status" value="1"/>
</dbReference>
<dbReference type="SUPFAM" id="SSF103473">
    <property type="entry name" value="MFS general substrate transporter"/>
    <property type="match status" value="1"/>
</dbReference>
<feature type="transmembrane region" description="Helical" evidence="6">
    <location>
        <begin position="79"/>
        <end position="100"/>
    </location>
</feature>
<dbReference type="InterPro" id="IPR020846">
    <property type="entry name" value="MFS_dom"/>
</dbReference>
<dbReference type="AlphaFoldDB" id="A0A9P8S536"/>
<gene>
    <name evidence="8" type="ORF">MHUMG1_07659</name>
</gene>
<keyword evidence="9" id="KW-1185">Reference proteome</keyword>
<dbReference type="EMBL" id="JACEFI010000015">
    <property type="protein sequence ID" value="KAH0594824.1"/>
    <property type="molecule type" value="Genomic_DNA"/>
</dbReference>
<feature type="transmembrane region" description="Helical" evidence="6">
    <location>
        <begin position="381"/>
        <end position="400"/>
    </location>
</feature>
<keyword evidence="2 6" id="KW-0812">Transmembrane</keyword>
<feature type="transmembrane region" description="Helical" evidence="6">
    <location>
        <begin position="353"/>
        <end position="374"/>
    </location>
</feature>
<evidence type="ECO:0000313" key="8">
    <source>
        <dbReference type="EMBL" id="KAH0594824.1"/>
    </source>
</evidence>
<evidence type="ECO:0000256" key="6">
    <source>
        <dbReference type="SAM" id="Phobius"/>
    </source>
</evidence>
<evidence type="ECO:0000256" key="4">
    <source>
        <dbReference type="ARBA" id="ARBA00023136"/>
    </source>
</evidence>
<dbReference type="PANTHER" id="PTHR42718:SF27">
    <property type="entry name" value="TRANSPORTER, PUTATIVE-RELATED"/>
    <property type="match status" value="1"/>
</dbReference>
<feature type="transmembrane region" description="Helical" evidence="6">
    <location>
        <begin position="314"/>
        <end position="333"/>
    </location>
</feature>
<evidence type="ECO:0000256" key="5">
    <source>
        <dbReference type="SAM" id="MobiDB-lite"/>
    </source>
</evidence>
<comment type="subcellular location">
    <subcellularLocation>
        <location evidence="1">Membrane</location>
        <topology evidence="1">Multi-pass membrane protein</topology>
    </subcellularLocation>
</comment>
<feature type="domain" description="Major facilitator superfamily (MFS) profile" evidence="7">
    <location>
        <begin position="42"/>
        <end position="497"/>
    </location>
</feature>
<feature type="transmembrane region" description="Helical" evidence="6">
    <location>
        <begin position="240"/>
        <end position="262"/>
    </location>
</feature>
<feature type="transmembrane region" description="Helical" evidence="6">
    <location>
        <begin position="274"/>
        <end position="293"/>
    </location>
</feature>
<dbReference type="InterPro" id="IPR036259">
    <property type="entry name" value="MFS_trans_sf"/>
</dbReference>
<organism evidence="8 9">
    <name type="scientific">Metarhizium humberi</name>
    <dbReference type="NCBI Taxonomy" id="2596975"/>
    <lineage>
        <taxon>Eukaryota</taxon>
        <taxon>Fungi</taxon>
        <taxon>Dikarya</taxon>
        <taxon>Ascomycota</taxon>
        <taxon>Pezizomycotina</taxon>
        <taxon>Sordariomycetes</taxon>
        <taxon>Hypocreomycetidae</taxon>
        <taxon>Hypocreales</taxon>
        <taxon>Clavicipitaceae</taxon>
        <taxon>Metarhizium</taxon>
    </lineage>
</organism>
<sequence>MSTTTHTVTESGQPPNPSFALMMNDAVSPPGLHASRGRTVAIISCITCITAISNLLAGLLTVCIPVISDELLIPPELQLWPASAFALACGCTLLICATVADVLGSRRVLLIGALLQSGSSLGAGLCNTASELIALRALAGVAASLCLPSAVAIASRSFPATTMHKSRSAAFAAMGGGQAVGFGLGLVLGGIFSDTIGWRWGFYTAAILNIVVLALALWALPARVDPSLNRTIMSHLRGDIDWIGALLISASLALLSYMLAIATGTDAARLMRQPINAVLLCLALALLPAFSLWMRHQENRGRPALIPNSLWKSVPFATVCATVFLVWGALNASEQLAAFYLEDIRGFSTMKSSLYFLPAPICGALMNIAIAVLLPYLRASVAVPVGCFVSGIAPVILATLCRINGPGYWHGVFQAMALNPLGADLIYTIANLVLTDAFPADMQALAGGVFNMLAQVGKSLPVEHSIPRRRLYKAIKPAGGITLEWGLFDRSSTTLTETEQGALLRRIELAKNKVFNESFWATNVDVAGIFQDMGGSIKPMPQDILLRATPDEHGGGRCYPLIYAMSVALASSEFAIDQLCAKLGALCPSKESDMESAAMFKRSLEDLHTSYLATEHRHHHDSNAHRGTFHVAGCDKDGQFNRVVFYDPNFTVATFTSGNALLEATNKFFQRFPVVYEAKMECERPAFDLFQIAADKVSRIGSDYNLTVADLVKPETLL</sequence>
<feature type="transmembrane region" description="Helical" evidence="6">
    <location>
        <begin position="137"/>
        <end position="158"/>
    </location>
</feature>
<name>A0A9P8S536_9HYPO</name>
<dbReference type="GO" id="GO:0016020">
    <property type="term" value="C:membrane"/>
    <property type="evidence" value="ECO:0007669"/>
    <property type="project" value="UniProtKB-SubCell"/>
</dbReference>
<keyword evidence="3 6" id="KW-1133">Transmembrane helix</keyword>
<evidence type="ECO:0000313" key="9">
    <source>
        <dbReference type="Proteomes" id="UP000764110"/>
    </source>
</evidence>
<feature type="region of interest" description="Disordered" evidence="5">
    <location>
        <begin position="1"/>
        <end position="20"/>
    </location>
</feature>
<dbReference type="PROSITE" id="PS50850">
    <property type="entry name" value="MFS"/>
    <property type="match status" value="1"/>
</dbReference>
<evidence type="ECO:0000256" key="2">
    <source>
        <dbReference type="ARBA" id="ARBA00022692"/>
    </source>
</evidence>
<dbReference type="InterPro" id="IPR011701">
    <property type="entry name" value="MFS"/>
</dbReference>
<evidence type="ECO:0000256" key="1">
    <source>
        <dbReference type="ARBA" id="ARBA00004141"/>
    </source>
</evidence>
<reference evidence="8 9" key="1">
    <citation type="submission" date="2020-07" db="EMBL/GenBank/DDBJ databases">
        <title>Metarhizium humberi genome.</title>
        <authorList>
            <person name="Lysoe E."/>
        </authorList>
    </citation>
    <scope>NUCLEOTIDE SEQUENCE [LARGE SCALE GENOMIC DNA]</scope>
    <source>
        <strain evidence="8 9">ESALQ1638</strain>
    </source>
</reference>